<evidence type="ECO:0000256" key="2">
    <source>
        <dbReference type="ARBA" id="ARBA00022448"/>
    </source>
</evidence>
<dbReference type="GO" id="GO:0015297">
    <property type="term" value="F:antiporter activity"/>
    <property type="evidence" value="ECO:0007669"/>
    <property type="project" value="InterPro"/>
</dbReference>
<dbReference type="InterPro" id="IPR002528">
    <property type="entry name" value="MATE_fam"/>
</dbReference>
<keyword evidence="2" id="KW-0813">Transport</keyword>
<dbReference type="InterPro" id="IPR048279">
    <property type="entry name" value="MdtK-like"/>
</dbReference>
<evidence type="ECO:0000256" key="1">
    <source>
        <dbReference type="ARBA" id="ARBA00004651"/>
    </source>
</evidence>
<dbReference type="AlphaFoldDB" id="A0A0D8IC68"/>
<evidence type="ECO:0000256" key="3">
    <source>
        <dbReference type="ARBA" id="ARBA00022475"/>
    </source>
</evidence>
<keyword evidence="8" id="KW-1185">Reference proteome</keyword>
<dbReference type="PIRSF" id="PIRSF006603">
    <property type="entry name" value="DinF"/>
    <property type="match status" value="1"/>
</dbReference>
<evidence type="ECO:0000313" key="7">
    <source>
        <dbReference type="EMBL" id="AKL94744.1"/>
    </source>
</evidence>
<dbReference type="KEGG" id="cace:CACET_c12790"/>
<sequence length="453" mass="49578">MVIEDIKDIQFYKTLLAIALPIALQNLISSSLNLVDTIMIGKVGEIEIAAVGLANQFFFIFVLLLFGINSGSSIFISQFWGKKDVANIRRVLGIALVFGGIISLIFAGFALFLPQMVLKFFTKDVQTIALGSTYLSVVSLSYLATAVSFSYSFGARSIGEAKLPMIISSISLVANTILNYLFIFGMGFIPPMGVKGAAFATLLSRIIEMFLLLWIIYYKEHPLAGKVKEMLDLSKSFLRNFFKTTSPVILNEGFWSLGMTMYLAAYARISTEAVAAVHISSTVQNLFMVIAFGIANACTIMIGNEIGANHQEKAISYAKKFSILGVLIGLFIGITLFLSTPFIVSFFNISDVVRHSAIQILTVFSVVMSAKVFNAILVVGILRGGGDTKFSLFLEMGSVWLIGVPLAFLGALVLKLPVYWVVALVSLEEIVKALIGIPRVISKKWVRNIIEEM</sequence>
<evidence type="ECO:0000313" key="8">
    <source>
        <dbReference type="Proteomes" id="UP000035704"/>
    </source>
</evidence>
<protein>
    <submittedName>
        <fullName evidence="7">Na+ driven multidrug efflux pump</fullName>
    </submittedName>
</protein>
<evidence type="ECO:0000256" key="5">
    <source>
        <dbReference type="ARBA" id="ARBA00022989"/>
    </source>
</evidence>
<dbReference type="CDD" id="cd13134">
    <property type="entry name" value="MATE_like_8"/>
    <property type="match status" value="1"/>
</dbReference>
<keyword evidence="5" id="KW-1133">Transmembrane helix</keyword>
<dbReference type="Pfam" id="PF01554">
    <property type="entry name" value="MatE"/>
    <property type="match status" value="2"/>
</dbReference>
<reference evidence="7 8" key="1">
    <citation type="submission" date="2014-10" db="EMBL/GenBank/DDBJ databases">
        <title>Genome sequence of Clostridium aceticum DSM 1496.</title>
        <authorList>
            <person name="Poehlein A."/>
            <person name="Schiel-Bengelsdorf B."/>
            <person name="Gottschalk G."/>
            <person name="Duerre P."/>
            <person name="Daniel R."/>
        </authorList>
    </citation>
    <scope>NUCLEOTIDE SEQUENCE [LARGE SCALE GENOMIC DNA]</scope>
    <source>
        <strain evidence="7 8">DSM 1496</strain>
    </source>
</reference>
<keyword evidence="6" id="KW-0472">Membrane</keyword>
<dbReference type="GO" id="GO:0042910">
    <property type="term" value="F:xenobiotic transmembrane transporter activity"/>
    <property type="evidence" value="ECO:0007669"/>
    <property type="project" value="InterPro"/>
</dbReference>
<accession>A0A0D8IC68</accession>
<organism evidence="7 8">
    <name type="scientific">Clostridium aceticum</name>
    <dbReference type="NCBI Taxonomy" id="84022"/>
    <lineage>
        <taxon>Bacteria</taxon>
        <taxon>Bacillati</taxon>
        <taxon>Bacillota</taxon>
        <taxon>Clostridia</taxon>
        <taxon>Eubacteriales</taxon>
        <taxon>Clostridiaceae</taxon>
        <taxon>Clostridium</taxon>
    </lineage>
</organism>
<dbReference type="Proteomes" id="UP000035704">
    <property type="component" value="Chromosome"/>
</dbReference>
<dbReference type="PANTHER" id="PTHR42925:SF2">
    <property type="entry name" value="NA+ DRIVEN MULTIDRUG EFFLUX PUMP"/>
    <property type="match status" value="1"/>
</dbReference>
<comment type="subcellular location">
    <subcellularLocation>
        <location evidence="1">Cell membrane</location>
        <topology evidence="1">Multi-pass membrane protein</topology>
    </subcellularLocation>
</comment>
<dbReference type="InterPro" id="IPR047135">
    <property type="entry name" value="YsiQ"/>
</dbReference>
<proteinExistence type="predicted"/>
<dbReference type="PATRIC" id="fig|84022.5.peg.2735"/>
<dbReference type="PANTHER" id="PTHR42925">
    <property type="entry name" value="MULTIDRUG AND TOXIN EFFLUX PROTEIN MATE FAMILY"/>
    <property type="match status" value="1"/>
</dbReference>
<evidence type="ECO:0000256" key="6">
    <source>
        <dbReference type="ARBA" id="ARBA00023136"/>
    </source>
</evidence>
<gene>
    <name evidence="7" type="primary">matE8</name>
    <name evidence="7" type="ORF">CACET_c12790</name>
</gene>
<keyword evidence="3" id="KW-1003">Cell membrane</keyword>
<dbReference type="OrthoDB" id="9780160at2"/>
<dbReference type="NCBIfam" id="TIGR00797">
    <property type="entry name" value="matE"/>
    <property type="match status" value="1"/>
</dbReference>
<keyword evidence="4" id="KW-0812">Transmembrane</keyword>
<name>A0A0D8IC68_9CLOT</name>
<evidence type="ECO:0000256" key="4">
    <source>
        <dbReference type="ARBA" id="ARBA00022692"/>
    </source>
</evidence>
<dbReference type="GO" id="GO:0005886">
    <property type="term" value="C:plasma membrane"/>
    <property type="evidence" value="ECO:0007669"/>
    <property type="project" value="UniProtKB-SubCell"/>
</dbReference>
<dbReference type="RefSeq" id="WP_044823539.1">
    <property type="nucleotide sequence ID" value="NZ_CP009687.1"/>
</dbReference>
<dbReference type="EMBL" id="CP009687">
    <property type="protein sequence ID" value="AKL94744.1"/>
    <property type="molecule type" value="Genomic_DNA"/>
</dbReference>
<dbReference type="STRING" id="84022.CACET_c12790"/>